<dbReference type="FunCoup" id="A0A7X0JQS0">
    <property type="interactions" value="193"/>
</dbReference>
<name>A0A7X0JQS0_9GAMM</name>
<dbReference type="EC" id="2.1.1.107" evidence="3"/>
<evidence type="ECO:0000256" key="1">
    <source>
        <dbReference type="SAM" id="MobiDB-lite"/>
    </source>
</evidence>
<dbReference type="PANTHER" id="PTHR38043:SF1">
    <property type="entry name" value="PROTEIN HEMX"/>
    <property type="match status" value="1"/>
</dbReference>
<feature type="compositionally biased region" description="Basic and acidic residues" evidence="1">
    <location>
        <begin position="1"/>
        <end position="54"/>
    </location>
</feature>
<dbReference type="RefSeq" id="WP_166852758.1">
    <property type="nucleotide sequence ID" value="NZ_JAAONY010000001.1"/>
</dbReference>
<evidence type="ECO:0000313" key="3">
    <source>
        <dbReference type="EMBL" id="MBB6519923.1"/>
    </source>
</evidence>
<dbReference type="InParanoid" id="A0A7X0JQS0"/>
<dbReference type="Pfam" id="PF04375">
    <property type="entry name" value="HemX"/>
    <property type="match status" value="1"/>
</dbReference>
<reference evidence="3 4" key="1">
    <citation type="submission" date="2020-08" db="EMBL/GenBank/DDBJ databases">
        <title>Genomic Encyclopedia of Type Strains, Phase IV (KMG-IV): sequencing the most valuable type-strain genomes for metagenomic binning, comparative biology and taxonomic classification.</title>
        <authorList>
            <person name="Goeker M."/>
        </authorList>
    </citation>
    <scope>NUCLEOTIDE SEQUENCE [LARGE SCALE GENOMIC DNA]</scope>
    <source>
        <strain evidence="3 4">DSM 22368</strain>
    </source>
</reference>
<keyword evidence="3" id="KW-0808">Transferase</keyword>
<dbReference type="GO" id="GO:0032259">
    <property type="term" value="P:methylation"/>
    <property type="evidence" value="ECO:0007669"/>
    <property type="project" value="UniProtKB-KW"/>
</dbReference>
<accession>A0A7X0JQS0</accession>
<keyword evidence="4" id="KW-1185">Reference proteome</keyword>
<gene>
    <name evidence="3" type="ORF">HNR48_000201</name>
</gene>
<keyword evidence="3" id="KW-0489">Methyltransferase</keyword>
<feature type="compositionally biased region" description="Low complexity" evidence="1">
    <location>
        <begin position="57"/>
        <end position="69"/>
    </location>
</feature>
<feature type="transmembrane region" description="Helical" evidence="2">
    <location>
        <begin position="79"/>
        <end position="100"/>
    </location>
</feature>
<feature type="region of interest" description="Disordered" evidence="1">
    <location>
        <begin position="1"/>
        <end position="71"/>
    </location>
</feature>
<dbReference type="GO" id="GO:0004851">
    <property type="term" value="F:uroporphyrin-III C-methyltransferase activity"/>
    <property type="evidence" value="ECO:0007669"/>
    <property type="project" value="UniProtKB-EC"/>
</dbReference>
<dbReference type="AlphaFoldDB" id="A0A7X0JQS0"/>
<evidence type="ECO:0000256" key="2">
    <source>
        <dbReference type="SAM" id="Phobius"/>
    </source>
</evidence>
<dbReference type="InterPro" id="IPR007470">
    <property type="entry name" value="HemX"/>
</dbReference>
<dbReference type="PANTHER" id="PTHR38043">
    <property type="entry name" value="PROTEIN HEMX"/>
    <property type="match status" value="1"/>
</dbReference>
<organism evidence="3 4">
    <name type="scientific">Pseudoteredinibacter isoporae</name>
    <dbReference type="NCBI Taxonomy" id="570281"/>
    <lineage>
        <taxon>Bacteria</taxon>
        <taxon>Pseudomonadati</taxon>
        <taxon>Pseudomonadota</taxon>
        <taxon>Gammaproteobacteria</taxon>
        <taxon>Cellvibrionales</taxon>
        <taxon>Cellvibrionaceae</taxon>
        <taxon>Pseudoteredinibacter</taxon>
    </lineage>
</organism>
<comment type="caution">
    <text evidence="3">The sequence shown here is derived from an EMBL/GenBank/DDBJ whole genome shotgun (WGS) entry which is preliminary data.</text>
</comment>
<dbReference type="Proteomes" id="UP000528457">
    <property type="component" value="Unassembled WGS sequence"/>
</dbReference>
<keyword evidence="2" id="KW-1133">Transmembrane helix</keyword>
<protein>
    <submittedName>
        <fullName evidence="3">Uroporphyrin-3 C-methyltransferase</fullName>
        <ecNumber evidence="3">2.1.1.107</ecNumber>
    </submittedName>
</protein>
<keyword evidence="2" id="KW-0812">Transmembrane</keyword>
<evidence type="ECO:0000313" key="4">
    <source>
        <dbReference type="Proteomes" id="UP000528457"/>
    </source>
</evidence>
<dbReference type="EMBL" id="JACHHT010000001">
    <property type="protein sequence ID" value="MBB6519923.1"/>
    <property type="molecule type" value="Genomic_DNA"/>
</dbReference>
<sequence length="425" mass="47912">MSNTDNKEQLPADDKAKAEDKQPELENKPSEPEKKEPQPPKESQPEKKDAEAKKAKPASSESKKSQQPAAKEKRSGAGFFIWLIVLLLCGAVGAGGYFGWQFWQQDKSRQAEMSALIESQSQKLQQLQSEQQTVTASVAGTDEVAQTVQDSLQAVHQRLDAHNKRLISISSTSRDDWLLAEAEYLLRLANQRLLTERATKGAQGLLETADKILAEMDDVDLFPIRQAIGEDLAALKLAPKVDRDGLFLRMAGLAKQIDNLPTLPKRTPMAERDVSVKESELPDNVTWQHRVEDVATNVFDYLMHFVEIRRNQPVNKLLPPEAQAYVKLNLRFMIERAQLAMLREENVIYETSIQQAREWLQTQFPPNSQIEAFIAELDELESQEVVVPLPDITSSLEQLRVYIERLHKVKSTQPQAPQSSATEEA</sequence>
<proteinExistence type="predicted"/>
<keyword evidence="2" id="KW-0472">Membrane</keyword>